<gene>
    <name evidence="1" type="ORF">MNBD_UNCLBAC01-519</name>
</gene>
<proteinExistence type="predicted"/>
<organism evidence="1">
    <name type="scientific">hydrothermal vent metagenome</name>
    <dbReference type="NCBI Taxonomy" id="652676"/>
    <lineage>
        <taxon>unclassified sequences</taxon>
        <taxon>metagenomes</taxon>
        <taxon>ecological metagenomes</taxon>
    </lineage>
</organism>
<dbReference type="AlphaFoldDB" id="A0A3B1D0S7"/>
<dbReference type="PANTHER" id="PTHR43861">
    <property type="entry name" value="TRANS-ACONITATE 2-METHYLTRANSFERASE-RELATED"/>
    <property type="match status" value="1"/>
</dbReference>
<reference evidence="1" key="1">
    <citation type="submission" date="2018-06" db="EMBL/GenBank/DDBJ databases">
        <authorList>
            <person name="Zhirakovskaya E."/>
        </authorList>
    </citation>
    <scope>NUCLEOTIDE SEQUENCE</scope>
</reference>
<dbReference type="Pfam" id="PF13489">
    <property type="entry name" value="Methyltransf_23"/>
    <property type="match status" value="1"/>
</dbReference>
<dbReference type="SUPFAM" id="SSF53335">
    <property type="entry name" value="S-adenosyl-L-methionine-dependent methyltransferases"/>
    <property type="match status" value="1"/>
</dbReference>
<protein>
    <submittedName>
        <fullName evidence="1">Uncharacterized protein</fullName>
    </submittedName>
</protein>
<dbReference type="InterPro" id="IPR029063">
    <property type="entry name" value="SAM-dependent_MTases_sf"/>
</dbReference>
<sequence length="373" mass="43897">MVSYAGGVLSSYKKYMINYIEKYFCGSQFSFPLQEACSKANISLDAHQLKALKRIREKITNKTYKMVPNFCLCGHKGNEIIITEKDRFNLSFDFKLCKKCSLIRTDPVFDHRSLLDFYRDDFSLLHRGKVDAIDKHFLKMLPRGESFICLLKELSIIDNIENVLEVGCSAGGNLYPFSEIGKKVEGYDYDLYYLQYGRSLGMNLNEGDFYENIKLESQDLVILSHVLEHFIDPVKEVNKILEKVKEHGYFLVEVPGVLDIHRSVIYPEQYFQNDHIYSFNEEYLKVFFARLGLKILYSDEVCRFILEKPRGWKSVQIKNIYSDSLFKKYEVVEQYIKKTCFLNKYFPIKNIKRKIGSFLRRKGVLKWKIKIKK</sequence>
<dbReference type="CDD" id="cd02440">
    <property type="entry name" value="AdoMet_MTases"/>
    <property type="match status" value="1"/>
</dbReference>
<accession>A0A3B1D0S7</accession>
<dbReference type="EMBL" id="UOGJ01000071">
    <property type="protein sequence ID" value="VAX35719.1"/>
    <property type="molecule type" value="Genomic_DNA"/>
</dbReference>
<evidence type="ECO:0000313" key="1">
    <source>
        <dbReference type="EMBL" id="VAX35719.1"/>
    </source>
</evidence>
<dbReference type="Gene3D" id="3.40.50.150">
    <property type="entry name" value="Vaccinia Virus protein VP39"/>
    <property type="match status" value="1"/>
</dbReference>
<name>A0A3B1D0S7_9ZZZZ</name>